<name>A0AAD2JKK0_9STRA</name>
<protein>
    <submittedName>
        <fullName evidence="2">Uncharacterized protein</fullName>
    </submittedName>
</protein>
<dbReference type="SUPFAM" id="SSF53254">
    <property type="entry name" value="Phosphoglycerate mutase-like"/>
    <property type="match status" value="1"/>
</dbReference>
<dbReference type="GO" id="GO:0005737">
    <property type="term" value="C:cytoplasm"/>
    <property type="evidence" value="ECO:0007669"/>
    <property type="project" value="TreeGrafter"/>
</dbReference>
<dbReference type="Proteomes" id="UP001295423">
    <property type="component" value="Unassembled WGS sequence"/>
</dbReference>
<dbReference type="EMBL" id="CAKOGP040001980">
    <property type="protein sequence ID" value="CAJ1958598.1"/>
    <property type="molecule type" value="Genomic_DNA"/>
</dbReference>
<sequence length="391" mass="43346">MGCFQSSLTNRSVGRLLAASPPGEKMEDESVASLSDVVTVEASNMQRGAVISSPVPVSPIHDEAEEAVGDSSHGDDGTDEKPQHEQLNATTGDLESISNQSIQNMTEATDLVQRRTRSSAQSAGSSDRREEESIKLDREKDFSSPSKAKRIRRRIDGSPIFPACNMPRKTVYLFRHGYSQGQAAQKNGLDRKTDQSLRDCALTERGIEEARAIPKQFLGDERDSIEVVFSSPLTRALHTSILGFPNKNIICHFDLGEIGTKAPENIPRKMAAVLQDLREDIEKRDDSLTLDTTTFQPSTWPRDTAPGVIKKEKVKKFFQWLYKERQESVFAVVCHHNVIKTVVINGEKLRPKNAELISCSLDSNGELFALNDPEKHEELPVAALDFESIAT</sequence>
<feature type="compositionally biased region" description="Basic and acidic residues" evidence="1">
    <location>
        <begin position="72"/>
        <end position="84"/>
    </location>
</feature>
<dbReference type="SMART" id="SM00855">
    <property type="entry name" value="PGAM"/>
    <property type="match status" value="1"/>
</dbReference>
<dbReference type="InterPro" id="IPR050275">
    <property type="entry name" value="PGM_Phosphatase"/>
</dbReference>
<dbReference type="CDD" id="cd07067">
    <property type="entry name" value="HP_PGM_like"/>
    <property type="match status" value="1"/>
</dbReference>
<organism evidence="2 3">
    <name type="scientific">Cylindrotheca closterium</name>
    <dbReference type="NCBI Taxonomy" id="2856"/>
    <lineage>
        <taxon>Eukaryota</taxon>
        <taxon>Sar</taxon>
        <taxon>Stramenopiles</taxon>
        <taxon>Ochrophyta</taxon>
        <taxon>Bacillariophyta</taxon>
        <taxon>Bacillariophyceae</taxon>
        <taxon>Bacillariophycidae</taxon>
        <taxon>Bacillariales</taxon>
        <taxon>Bacillariaceae</taxon>
        <taxon>Cylindrotheca</taxon>
    </lineage>
</organism>
<dbReference type="InterPro" id="IPR029033">
    <property type="entry name" value="His_PPase_superfam"/>
</dbReference>
<dbReference type="PANTHER" id="PTHR48100">
    <property type="entry name" value="BROAD-SPECIFICITY PHOSPHATASE YOR283W-RELATED"/>
    <property type="match status" value="1"/>
</dbReference>
<dbReference type="Pfam" id="PF00300">
    <property type="entry name" value="His_Phos_1"/>
    <property type="match status" value="1"/>
</dbReference>
<dbReference type="GO" id="GO:0016791">
    <property type="term" value="F:phosphatase activity"/>
    <property type="evidence" value="ECO:0007669"/>
    <property type="project" value="TreeGrafter"/>
</dbReference>
<evidence type="ECO:0000256" key="1">
    <source>
        <dbReference type="SAM" id="MobiDB-lite"/>
    </source>
</evidence>
<feature type="compositionally biased region" description="Basic and acidic residues" evidence="1">
    <location>
        <begin position="126"/>
        <end position="142"/>
    </location>
</feature>
<gene>
    <name evidence="2" type="ORF">CYCCA115_LOCUS17256</name>
</gene>
<evidence type="ECO:0000313" key="2">
    <source>
        <dbReference type="EMBL" id="CAJ1958598.1"/>
    </source>
</evidence>
<dbReference type="PANTHER" id="PTHR48100:SF1">
    <property type="entry name" value="HISTIDINE PHOSPHATASE FAMILY PROTEIN-RELATED"/>
    <property type="match status" value="1"/>
</dbReference>
<evidence type="ECO:0000313" key="3">
    <source>
        <dbReference type="Proteomes" id="UP001295423"/>
    </source>
</evidence>
<proteinExistence type="predicted"/>
<feature type="compositionally biased region" description="Polar residues" evidence="1">
    <location>
        <begin position="1"/>
        <end position="12"/>
    </location>
</feature>
<dbReference type="Gene3D" id="3.40.50.1240">
    <property type="entry name" value="Phosphoglycerate mutase-like"/>
    <property type="match status" value="1"/>
</dbReference>
<accession>A0AAD2JKK0</accession>
<keyword evidence="3" id="KW-1185">Reference proteome</keyword>
<dbReference type="AlphaFoldDB" id="A0AAD2JKK0"/>
<comment type="caution">
    <text evidence="2">The sequence shown here is derived from an EMBL/GenBank/DDBJ whole genome shotgun (WGS) entry which is preliminary data.</text>
</comment>
<reference evidence="2" key="1">
    <citation type="submission" date="2023-08" db="EMBL/GenBank/DDBJ databases">
        <authorList>
            <person name="Audoor S."/>
            <person name="Bilcke G."/>
        </authorList>
    </citation>
    <scope>NUCLEOTIDE SEQUENCE</scope>
</reference>
<dbReference type="InterPro" id="IPR013078">
    <property type="entry name" value="His_Pase_superF_clade-1"/>
</dbReference>
<feature type="region of interest" description="Disordered" evidence="1">
    <location>
        <begin position="65"/>
        <end position="84"/>
    </location>
</feature>
<feature type="region of interest" description="Disordered" evidence="1">
    <location>
        <begin position="108"/>
        <end position="149"/>
    </location>
</feature>
<feature type="region of interest" description="Disordered" evidence="1">
    <location>
        <begin position="1"/>
        <end position="32"/>
    </location>
</feature>